<name>A0AAD2A8H6_9LAMI</name>
<organism evidence="2 3">
    <name type="scientific">Fraxinus pennsylvanica</name>
    <dbReference type="NCBI Taxonomy" id="56036"/>
    <lineage>
        <taxon>Eukaryota</taxon>
        <taxon>Viridiplantae</taxon>
        <taxon>Streptophyta</taxon>
        <taxon>Embryophyta</taxon>
        <taxon>Tracheophyta</taxon>
        <taxon>Spermatophyta</taxon>
        <taxon>Magnoliopsida</taxon>
        <taxon>eudicotyledons</taxon>
        <taxon>Gunneridae</taxon>
        <taxon>Pentapetalae</taxon>
        <taxon>asterids</taxon>
        <taxon>lamiids</taxon>
        <taxon>Lamiales</taxon>
        <taxon>Oleaceae</taxon>
        <taxon>Oleeae</taxon>
        <taxon>Fraxinus</taxon>
    </lineage>
</organism>
<evidence type="ECO:0000256" key="1">
    <source>
        <dbReference type="SAM" id="MobiDB-lite"/>
    </source>
</evidence>
<evidence type="ECO:0000313" key="2">
    <source>
        <dbReference type="EMBL" id="CAI9783440.1"/>
    </source>
</evidence>
<evidence type="ECO:0000313" key="3">
    <source>
        <dbReference type="Proteomes" id="UP000834106"/>
    </source>
</evidence>
<keyword evidence="3" id="KW-1185">Reference proteome</keyword>
<dbReference type="AlphaFoldDB" id="A0AAD2A8H6"/>
<feature type="region of interest" description="Disordered" evidence="1">
    <location>
        <begin position="17"/>
        <end position="41"/>
    </location>
</feature>
<protein>
    <submittedName>
        <fullName evidence="2">Uncharacterized protein</fullName>
    </submittedName>
</protein>
<feature type="compositionally biased region" description="Low complexity" evidence="1">
    <location>
        <begin position="23"/>
        <end position="38"/>
    </location>
</feature>
<gene>
    <name evidence="2" type="ORF">FPE_LOCUS30961</name>
</gene>
<sequence length="115" mass="12510">MHQSSSNVSIIYFLSPQPGPPLSSSSSTSTSTSTSSSSFHISFKLKDDDSRRIKNLPVGGTYKLSFPRDLPESLQTSTFKHGIRLSSGFAASPPFTTSHSKTLALPTSFSHWTRE</sequence>
<dbReference type="Proteomes" id="UP000834106">
    <property type="component" value="Chromosome 20"/>
</dbReference>
<accession>A0AAD2A8H6</accession>
<proteinExistence type="predicted"/>
<dbReference type="EMBL" id="OU503055">
    <property type="protein sequence ID" value="CAI9783440.1"/>
    <property type="molecule type" value="Genomic_DNA"/>
</dbReference>
<reference evidence="2" key="1">
    <citation type="submission" date="2023-05" db="EMBL/GenBank/DDBJ databases">
        <authorList>
            <person name="Huff M."/>
        </authorList>
    </citation>
    <scope>NUCLEOTIDE SEQUENCE</scope>
</reference>